<evidence type="ECO:0000256" key="3">
    <source>
        <dbReference type="ARBA" id="ARBA00022801"/>
    </source>
</evidence>
<dbReference type="SUPFAM" id="SSF52096">
    <property type="entry name" value="ClpP/crotonase"/>
    <property type="match status" value="1"/>
</dbReference>
<dbReference type="InterPro" id="IPR041489">
    <property type="entry name" value="PDZ_6"/>
</dbReference>
<dbReference type="GO" id="GO:0008236">
    <property type="term" value="F:serine-type peptidase activity"/>
    <property type="evidence" value="ECO:0007669"/>
    <property type="project" value="UniProtKB-KW"/>
</dbReference>
<feature type="domain" description="Tail specific protease" evidence="8">
    <location>
        <begin position="278"/>
        <end position="475"/>
    </location>
</feature>
<sequence length="495" mass="52669">MRSSTFALTGLLLLGSSTPDSATAFQLSPKTSNHKNSNKPGSSPLELHVQPLGSTASEDDNHLLSFNQHEDKSERVADPAPSSPWTTRLVSWGASLSLATLLSLSSLPSSAMASGYGSLSPEQKGVAEAWRLVDNSYLDRTFQGQDWFAVRQKLVATKYKNMDDARAAIDSFVSNLGDKYTRYLSPAKYQSLVDSATGTLAGVGIELSRNKEGRVIASDVEPNSPAAKAGILPNMVFEAVDGVPFESNKDVTPDDVASLLRGPPGTKVDIVMSTDSSSSKLDKIVTREPIQITSVRSYVSNLQGVGKVGVIRIKSFSSQTEQLVKDKYNELVSKKGAVAIVFDVRGNPGGLLPGGVDTASLFLPSNQPVVFVVNKSGVADKQVTYKDGIDTDTTPLVVLVDGNTASAAEVFTAALKENNHRATIVGEQTFGKGIIQTIRPLEVAGGGVAITVARYETPQHNDINKQGVPVDIKMTVECPKDDALSCLSAKAFPKK</sequence>
<evidence type="ECO:0000256" key="1">
    <source>
        <dbReference type="ARBA" id="ARBA00009179"/>
    </source>
</evidence>
<comment type="similarity">
    <text evidence="1">Belongs to the peptidase S41A family.</text>
</comment>
<comment type="caution">
    <text evidence="9">The sequence shown here is derived from an EMBL/GenBank/DDBJ whole genome shotgun (WGS) entry which is preliminary data.</text>
</comment>
<dbReference type="EMBL" id="CAICTM010003212">
    <property type="protein sequence ID" value="CAB9531065.1"/>
    <property type="molecule type" value="Genomic_DNA"/>
</dbReference>
<reference evidence="9" key="1">
    <citation type="submission" date="2020-06" db="EMBL/GenBank/DDBJ databases">
        <authorList>
            <consortium name="Plant Systems Biology data submission"/>
        </authorList>
    </citation>
    <scope>NUCLEOTIDE SEQUENCE</scope>
    <source>
        <strain evidence="9">D6</strain>
    </source>
</reference>
<proteinExistence type="inferred from homology"/>
<keyword evidence="3" id="KW-0378">Hydrolase</keyword>
<keyword evidence="4" id="KW-0720">Serine protease</keyword>
<evidence type="ECO:0000259" key="8">
    <source>
        <dbReference type="SMART" id="SM00245"/>
    </source>
</evidence>
<dbReference type="InterPro" id="IPR036034">
    <property type="entry name" value="PDZ_sf"/>
</dbReference>
<dbReference type="GO" id="GO:0006508">
    <property type="term" value="P:proteolysis"/>
    <property type="evidence" value="ECO:0007669"/>
    <property type="project" value="UniProtKB-KW"/>
</dbReference>
<evidence type="ECO:0000256" key="4">
    <source>
        <dbReference type="ARBA" id="ARBA00022825"/>
    </source>
</evidence>
<accession>A0A9N8F5A2</accession>
<keyword evidence="10" id="KW-1185">Reference proteome</keyword>
<feature type="signal peptide" evidence="6">
    <location>
        <begin position="1"/>
        <end position="24"/>
    </location>
</feature>
<dbReference type="NCBIfam" id="TIGR00225">
    <property type="entry name" value="prc"/>
    <property type="match status" value="1"/>
</dbReference>
<organism evidence="9 10">
    <name type="scientific">Seminavis robusta</name>
    <dbReference type="NCBI Taxonomy" id="568900"/>
    <lineage>
        <taxon>Eukaryota</taxon>
        <taxon>Sar</taxon>
        <taxon>Stramenopiles</taxon>
        <taxon>Ochrophyta</taxon>
        <taxon>Bacillariophyta</taxon>
        <taxon>Bacillariophyceae</taxon>
        <taxon>Bacillariophycidae</taxon>
        <taxon>Naviculales</taxon>
        <taxon>Naviculaceae</taxon>
        <taxon>Seminavis</taxon>
    </lineage>
</organism>
<dbReference type="AlphaFoldDB" id="A0A9N8F5A2"/>
<dbReference type="InterPro" id="IPR005151">
    <property type="entry name" value="Tail-specific_protease"/>
</dbReference>
<dbReference type="PANTHER" id="PTHR32060">
    <property type="entry name" value="TAIL-SPECIFIC PROTEASE"/>
    <property type="match status" value="1"/>
</dbReference>
<keyword evidence="2" id="KW-0645">Protease</keyword>
<feature type="chain" id="PRO_5040318250" evidence="6">
    <location>
        <begin position="25"/>
        <end position="495"/>
    </location>
</feature>
<protein>
    <submittedName>
        <fullName evidence="9">Carboxyl-terminal-processing peptidase</fullName>
    </submittedName>
</protein>
<dbReference type="SUPFAM" id="SSF50156">
    <property type="entry name" value="PDZ domain-like"/>
    <property type="match status" value="1"/>
</dbReference>
<dbReference type="PANTHER" id="PTHR32060:SF22">
    <property type="entry name" value="CARBOXYL-TERMINAL-PROCESSING PEPTIDASE 3, CHLOROPLASTIC"/>
    <property type="match status" value="1"/>
</dbReference>
<dbReference type="SMART" id="SM00245">
    <property type="entry name" value="TSPc"/>
    <property type="match status" value="1"/>
</dbReference>
<dbReference type="Gene3D" id="3.30.750.44">
    <property type="match status" value="1"/>
</dbReference>
<dbReference type="InterPro" id="IPR029045">
    <property type="entry name" value="ClpP/crotonase-like_dom_sf"/>
</dbReference>
<dbReference type="Proteomes" id="UP001153069">
    <property type="component" value="Unassembled WGS sequence"/>
</dbReference>
<dbReference type="Pfam" id="PF03572">
    <property type="entry name" value="Peptidase_S41"/>
    <property type="match status" value="1"/>
</dbReference>
<gene>
    <name evidence="9" type="ORF">SEMRO_3214_G345410.1</name>
</gene>
<dbReference type="InterPro" id="IPR004447">
    <property type="entry name" value="Peptidase_S41A"/>
</dbReference>
<dbReference type="SMART" id="SM00228">
    <property type="entry name" value="PDZ"/>
    <property type="match status" value="1"/>
</dbReference>
<dbReference type="GO" id="GO:0004175">
    <property type="term" value="F:endopeptidase activity"/>
    <property type="evidence" value="ECO:0007669"/>
    <property type="project" value="TreeGrafter"/>
</dbReference>
<evidence type="ECO:0000313" key="9">
    <source>
        <dbReference type="EMBL" id="CAB9531065.1"/>
    </source>
</evidence>
<evidence type="ECO:0000256" key="6">
    <source>
        <dbReference type="SAM" id="SignalP"/>
    </source>
</evidence>
<evidence type="ECO:0000256" key="5">
    <source>
        <dbReference type="SAM" id="MobiDB-lite"/>
    </source>
</evidence>
<name>A0A9N8F5A2_9STRA</name>
<keyword evidence="6" id="KW-0732">Signal</keyword>
<dbReference type="OrthoDB" id="43580at2759"/>
<evidence type="ECO:0000256" key="2">
    <source>
        <dbReference type="ARBA" id="ARBA00022670"/>
    </source>
</evidence>
<dbReference type="CDD" id="cd06782">
    <property type="entry name" value="cpPDZ_CPP-like"/>
    <property type="match status" value="1"/>
</dbReference>
<dbReference type="Gene3D" id="3.90.226.10">
    <property type="entry name" value="2-enoyl-CoA Hydratase, Chain A, domain 1"/>
    <property type="match status" value="1"/>
</dbReference>
<dbReference type="CDD" id="cd07560">
    <property type="entry name" value="Peptidase_S41_CPP"/>
    <property type="match status" value="1"/>
</dbReference>
<evidence type="ECO:0000313" key="10">
    <source>
        <dbReference type="Proteomes" id="UP001153069"/>
    </source>
</evidence>
<dbReference type="Pfam" id="PF17820">
    <property type="entry name" value="PDZ_6"/>
    <property type="match status" value="1"/>
</dbReference>
<dbReference type="Gene3D" id="2.30.42.10">
    <property type="match status" value="1"/>
</dbReference>
<feature type="region of interest" description="Disordered" evidence="5">
    <location>
        <begin position="26"/>
        <end position="60"/>
    </location>
</feature>
<evidence type="ECO:0000259" key="7">
    <source>
        <dbReference type="SMART" id="SM00228"/>
    </source>
</evidence>
<feature type="domain" description="PDZ" evidence="7">
    <location>
        <begin position="201"/>
        <end position="276"/>
    </location>
</feature>
<dbReference type="InterPro" id="IPR001478">
    <property type="entry name" value="PDZ"/>
</dbReference>